<comment type="caution">
    <text evidence="1">The sequence shown here is derived from an EMBL/GenBank/DDBJ whole genome shotgun (WGS) entry which is preliminary data.</text>
</comment>
<evidence type="ECO:0000313" key="2">
    <source>
        <dbReference type="Proteomes" id="UP000556329"/>
    </source>
</evidence>
<dbReference type="AlphaFoldDB" id="A0A841PKQ1"/>
<dbReference type="Gene3D" id="3.60.15.10">
    <property type="entry name" value="Ribonuclease Z/Hydroxyacylglutathione hydrolase-like"/>
    <property type="match status" value="1"/>
</dbReference>
<keyword evidence="2" id="KW-1185">Reference proteome</keyword>
<keyword evidence="1" id="KW-0378">Hydrolase</keyword>
<evidence type="ECO:0000313" key="1">
    <source>
        <dbReference type="EMBL" id="MBB6409055.1"/>
    </source>
</evidence>
<dbReference type="Proteomes" id="UP000556329">
    <property type="component" value="Unassembled WGS sequence"/>
</dbReference>
<reference evidence="1 2" key="1">
    <citation type="submission" date="2020-08" db="EMBL/GenBank/DDBJ databases">
        <title>Genomic Encyclopedia of Type Strains, Phase IV (KMG-IV): sequencing the most valuable type-strain genomes for metagenomic binning, comparative biology and taxonomic classification.</title>
        <authorList>
            <person name="Goeker M."/>
        </authorList>
    </citation>
    <scope>NUCLEOTIDE SEQUENCE [LARGE SCALE GENOMIC DNA]</scope>
    <source>
        <strain evidence="1 2">DSM 100039</strain>
    </source>
</reference>
<dbReference type="RefSeq" id="WP_184872056.1">
    <property type="nucleotide sequence ID" value="NZ_JACHEF010000001.1"/>
</dbReference>
<sequence>MSVETENGAVVIASDAAHFYANMEREKPFPVFDPLSDVIFGVERMKQLASSPTHIVPGHDPLVLKRFAPSRQDVEDIVTLAHPLS</sequence>
<accession>A0A841PKQ1</accession>
<dbReference type="GO" id="GO:0016787">
    <property type="term" value="F:hydrolase activity"/>
    <property type="evidence" value="ECO:0007669"/>
    <property type="project" value="UniProtKB-KW"/>
</dbReference>
<dbReference type="EMBL" id="JACHEF010000001">
    <property type="protein sequence ID" value="MBB6409055.1"/>
    <property type="molecule type" value="Genomic_DNA"/>
</dbReference>
<dbReference type="SUPFAM" id="SSF56281">
    <property type="entry name" value="Metallo-hydrolase/oxidoreductase"/>
    <property type="match status" value="1"/>
</dbReference>
<organism evidence="1 2">
    <name type="scientific">Mesorhizobium sangaii</name>
    <dbReference type="NCBI Taxonomy" id="505389"/>
    <lineage>
        <taxon>Bacteria</taxon>
        <taxon>Pseudomonadati</taxon>
        <taxon>Pseudomonadota</taxon>
        <taxon>Alphaproteobacteria</taxon>
        <taxon>Hyphomicrobiales</taxon>
        <taxon>Phyllobacteriaceae</taxon>
        <taxon>Mesorhizobium</taxon>
    </lineage>
</organism>
<name>A0A841PKQ1_9HYPH</name>
<gene>
    <name evidence="1" type="ORF">HNQ71_001699</name>
</gene>
<protein>
    <submittedName>
        <fullName evidence="1">Glyoxylase-like metal-dependent hydrolase (Beta-lactamase superfamily II)</fullName>
    </submittedName>
</protein>
<proteinExistence type="predicted"/>
<dbReference type="InterPro" id="IPR036866">
    <property type="entry name" value="RibonucZ/Hydroxyglut_hydro"/>
</dbReference>